<name>A0ABX1Y793_9BACL</name>
<sequence>MGERHIRGSENLHQFKDNSYEGIHHGFHGSPLLSIVLMLVVVLIGYLLWRRFRTHKQNNQFTNIDAAMPPVYYQMPLSHKANMLDEWERNIHKEEKPNGNF</sequence>
<gene>
    <name evidence="2" type="ORF">GC098_31590</name>
</gene>
<keyword evidence="3" id="KW-1185">Reference proteome</keyword>
<keyword evidence="1" id="KW-0472">Membrane</keyword>
<keyword evidence="1" id="KW-1133">Transmembrane helix</keyword>
<keyword evidence="1" id="KW-0812">Transmembrane</keyword>
<evidence type="ECO:0000313" key="2">
    <source>
        <dbReference type="EMBL" id="NOU75845.1"/>
    </source>
</evidence>
<feature type="transmembrane region" description="Helical" evidence="1">
    <location>
        <begin position="32"/>
        <end position="49"/>
    </location>
</feature>
<dbReference type="EMBL" id="WHOA01000234">
    <property type="protein sequence ID" value="NOU75845.1"/>
    <property type="molecule type" value="Genomic_DNA"/>
</dbReference>
<evidence type="ECO:0000256" key="1">
    <source>
        <dbReference type="SAM" id="Phobius"/>
    </source>
</evidence>
<dbReference type="Proteomes" id="UP000616779">
    <property type="component" value="Unassembled WGS sequence"/>
</dbReference>
<proteinExistence type="predicted"/>
<organism evidence="2 3">
    <name type="scientific">Paenibacillus phytorum</name>
    <dbReference type="NCBI Taxonomy" id="2654977"/>
    <lineage>
        <taxon>Bacteria</taxon>
        <taxon>Bacillati</taxon>
        <taxon>Bacillota</taxon>
        <taxon>Bacilli</taxon>
        <taxon>Bacillales</taxon>
        <taxon>Paenibacillaceae</taxon>
        <taxon>Paenibacillus</taxon>
    </lineage>
</organism>
<reference evidence="2 3" key="1">
    <citation type="submission" date="2019-10" db="EMBL/GenBank/DDBJ databases">
        <title>Description of Paenibacillus terrestris sp. nov.</title>
        <authorList>
            <person name="Carlier A."/>
            <person name="Qi S."/>
        </authorList>
    </citation>
    <scope>NUCLEOTIDE SEQUENCE [LARGE SCALE GENOMIC DNA]</scope>
    <source>
        <strain evidence="2 3">LMG 31458</strain>
    </source>
</reference>
<evidence type="ECO:0000313" key="3">
    <source>
        <dbReference type="Proteomes" id="UP000616779"/>
    </source>
</evidence>
<dbReference type="RefSeq" id="WP_171647877.1">
    <property type="nucleotide sequence ID" value="NZ_WHOA01000234.1"/>
</dbReference>
<accession>A0ABX1Y793</accession>
<protein>
    <submittedName>
        <fullName evidence="2">Uncharacterized protein</fullName>
    </submittedName>
</protein>
<comment type="caution">
    <text evidence="2">The sequence shown here is derived from an EMBL/GenBank/DDBJ whole genome shotgun (WGS) entry which is preliminary data.</text>
</comment>